<dbReference type="SMART" id="SM00984">
    <property type="entry name" value="UDPG_MGDP_dh_C"/>
    <property type="match status" value="1"/>
</dbReference>
<comment type="catalytic activity">
    <reaction evidence="6 7">
        <text>UDP-alpha-D-glucose + 2 NAD(+) + H2O = UDP-alpha-D-glucuronate + 2 NADH + 3 H(+)</text>
        <dbReference type="Rhea" id="RHEA:23596"/>
        <dbReference type="ChEBI" id="CHEBI:15377"/>
        <dbReference type="ChEBI" id="CHEBI:15378"/>
        <dbReference type="ChEBI" id="CHEBI:57540"/>
        <dbReference type="ChEBI" id="CHEBI:57945"/>
        <dbReference type="ChEBI" id="CHEBI:58052"/>
        <dbReference type="ChEBI" id="CHEBI:58885"/>
        <dbReference type="EC" id="1.1.1.22"/>
    </reaction>
</comment>
<dbReference type="Gene3D" id="1.20.5.100">
    <property type="entry name" value="Cytochrome c1, transmembrane anchor, C-terminal"/>
    <property type="match status" value="1"/>
</dbReference>
<sequence length="440" mass="47877">MKIAVAGTGYVGLVTGTCLAKMGQSVVCVDKDETKIIQLNLGKSPIYEPGLEAEIVKAKEAGRLRFTMDYTQTYREADVIVVGVATPENADGSANLHALYHVCGQIADAIESPTLVVVKSTVPIGTNDKLAIYFDQILGEDRKNLVEVASNPEFLSQGTALRDTLQAERIVIGTENQEAEDMLTEIYAPFGQPILKMNRRSAEMVKYASNDFLALKISFVNDIANLCEAVGADIEEVTNGMGADSRIGNRFLSPGIGYGGSCFPKDTKALHWLAEEAGYTLKTIRAAIDVNEKQRFKLIQAARKDMSQFTGKKIAVLGATFKPGTDDLREAPSIPNLQLLLGEGADVHVYDPVGLPNLEKVFGDRLHYSESVASTLQDADACFIFTEWAEIKEMDLGLFQTMREPQVYDGRNCFSIKAAEAAGMNYYSIGRARVGGVVFA</sequence>
<keyword evidence="4 7" id="KW-0560">Oxidoreductase</keyword>
<keyword evidence="13" id="KW-1185">Reference proteome</keyword>
<dbReference type="EC" id="1.1.1.22" evidence="3 7"/>
<evidence type="ECO:0000259" key="11">
    <source>
        <dbReference type="SMART" id="SM00984"/>
    </source>
</evidence>
<dbReference type="GO" id="GO:0051287">
    <property type="term" value="F:NAD binding"/>
    <property type="evidence" value="ECO:0007669"/>
    <property type="project" value="InterPro"/>
</dbReference>
<dbReference type="Pfam" id="PF03720">
    <property type="entry name" value="UDPG_MGDP_dh_C"/>
    <property type="match status" value="1"/>
</dbReference>
<dbReference type="AlphaFoldDB" id="A0A1S7FWV8"/>
<dbReference type="Proteomes" id="UP000223060">
    <property type="component" value="Chromosome"/>
</dbReference>
<dbReference type="InterPro" id="IPR014026">
    <property type="entry name" value="UDP-Glc/GDP-Man_DH_dimer"/>
</dbReference>
<evidence type="ECO:0000256" key="3">
    <source>
        <dbReference type="ARBA" id="ARBA00012954"/>
    </source>
</evidence>
<keyword evidence="5 7" id="KW-0520">NAD</keyword>
<name>A0A1S7FWV8_9LIST</name>
<comment type="pathway">
    <text evidence="1">Nucleotide-sugar biosynthesis; UDP-alpha-D-glucuronate biosynthesis; UDP-alpha-D-glucuronate from UDP-alpha-D-glucose: step 1/1.</text>
</comment>
<dbReference type="InterPro" id="IPR036220">
    <property type="entry name" value="UDP-Glc/GDP-Man_DH_C_sf"/>
</dbReference>
<evidence type="ECO:0000256" key="8">
    <source>
        <dbReference type="PIRSR" id="PIRSR500134-1"/>
    </source>
</evidence>
<comment type="similarity">
    <text evidence="2 7">Belongs to the UDP-glucose/GDP-mannose dehydrogenase family.</text>
</comment>
<evidence type="ECO:0000256" key="4">
    <source>
        <dbReference type="ARBA" id="ARBA00023002"/>
    </source>
</evidence>
<dbReference type="GO" id="GO:0000271">
    <property type="term" value="P:polysaccharide biosynthetic process"/>
    <property type="evidence" value="ECO:0007669"/>
    <property type="project" value="InterPro"/>
</dbReference>
<feature type="binding site" evidence="9">
    <location>
        <position position="322"/>
    </location>
    <ligand>
        <name>substrate</name>
    </ligand>
</feature>
<feature type="binding site" evidence="10">
    <location>
        <position position="329"/>
    </location>
    <ligand>
        <name>NAD(+)</name>
        <dbReference type="ChEBI" id="CHEBI:57540"/>
    </ligand>
</feature>
<accession>A0A1S7FWV8</accession>
<feature type="binding site" evidence="10">
    <location>
        <position position="30"/>
    </location>
    <ligand>
        <name>NAD(+)</name>
        <dbReference type="ChEBI" id="CHEBI:57540"/>
    </ligand>
</feature>
<protein>
    <recommendedName>
        <fullName evidence="3 7">UDP-glucose 6-dehydrogenase</fullName>
        <ecNumber evidence="3 7">1.1.1.22</ecNumber>
    </recommendedName>
</protein>
<organism evidence="12 13">
    <name type="scientific">Listeria weihenstephanensis</name>
    <dbReference type="NCBI Taxonomy" id="1006155"/>
    <lineage>
        <taxon>Bacteria</taxon>
        <taxon>Bacillati</taxon>
        <taxon>Bacillota</taxon>
        <taxon>Bacilli</taxon>
        <taxon>Bacillales</taxon>
        <taxon>Listeriaceae</taxon>
        <taxon>Listeria</taxon>
    </lineage>
</organism>
<reference evidence="13" key="1">
    <citation type="submission" date="2015-03" db="EMBL/GenBank/DDBJ databases">
        <authorList>
            <person name="Ferrari E."/>
            <person name="Walter M.C."/>
            <person name="Huptas C."/>
            <person name="Scherer S."/>
            <person name="Mueller-Herbst S."/>
        </authorList>
    </citation>
    <scope>NUCLEOTIDE SEQUENCE [LARGE SCALE GENOMIC DNA]</scope>
    <source>
        <strain evidence="13">LWP01</strain>
    </source>
</reference>
<gene>
    <name evidence="12" type="ORF">UE46_12820</name>
</gene>
<dbReference type="PANTHER" id="PTHR43750">
    <property type="entry name" value="UDP-GLUCOSE 6-DEHYDROGENASE TUAD"/>
    <property type="match status" value="1"/>
</dbReference>
<feature type="binding site" evidence="9">
    <location>
        <begin position="251"/>
        <end position="255"/>
    </location>
    <ligand>
        <name>substrate</name>
    </ligand>
</feature>
<dbReference type="SUPFAM" id="SSF48179">
    <property type="entry name" value="6-phosphogluconate dehydrogenase C-terminal domain-like"/>
    <property type="match status" value="1"/>
</dbReference>
<evidence type="ECO:0000313" key="13">
    <source>
        <dbReference type="Proteomes" id="UP000223060"/>
    </source>
</evidence>
<evidence type="ECO:0000256" key="9">
    <source>
        <dbReference type="PIRSR" id="PIRSR500134-2"/>
    </source>
</evidence>
<dbReference type="PIRSF" id="PIRSF000124">
    <property type="entry name" value="UDPglc_GDPman_dh"/>
    <property type="match status" value="1"/>
</dbReference>
<evidence type="ECO:0000256" key="5">
    <source>
        <dbReference type="ARBA" id="ARBA00023027"/>
    </source>
</evidence>
<evidence type="ECO:0000256" key="6">
    <source>
        <dbReference type="ARBA" id="ARBA00047473"/>
    </source>
</evidence>
<dbReference type="SUPFAM" id="SSF51735">
    <property type="entry name" value="NAD(P)-binding Rossmann-fold domains"/>
    <property type="match status" value="1"/>
</dbReference>
<dbReference type="InterPro" id="IPR001732">
    <property type="entry name" value="UDP-Glc/GDP-Man_DH_N"/>
</dbReference>
<evidence type="ECO:0000313" key="12">
    <source>
        <dbReference type="EMBL" id="AQY51817.1"/>
    </source>
</evidence>
<dbReference type="GO" id="GO:0003979">
    <property type="term" value="F:UDP-glucose 6-dehydrogenase activity"/>
    <property type="evidence" value="ECO:0007669"/>
    <property type="project" value="UniProtKB-EC"/>
</dbReference>
<feature type="binding site" evidence="10">
    <location>
        <position position="121"/>
    </location>
    <ligand>
        <name>NAD(+)</name>
        <dbReference type="ChEBI" id="CHEBI:57540"/>
    </ligand>
</feature>
<dbReference type="InterPro" id="IPR028357">
    <property type="entry name" value="UDPglc_DH_bac"/>
</dbReference>
<dbReference type="PANTHER" id="PTHR43750:SF3">
    <property type="entry name" value="UDP-GLUCOSE 6-DEHYDROGENASE TUAD"/>
    <property type="match status" value="1"/>
</dbReference>
<dbReference type="PIRSF" id="PIRSF500134">
    <property type="entry name" value="UDPglc_DH_bac"/>
    <property type="match status" value="1"/>
</dbReference>
<dbReference type="InterPro" id="IPR014027">
    <property type="entry name" value="UDP-Glc/GDP-Man_DH_C"/>
</dbReference>
<evidence type="ECO:0000256" key="7">
    <source>
        <dbReference type="PIRNR" id="PIRNR000124"/>
    </source>
</evidence>
<dbReference type="GO" id="GO:0006065">
    <property type="term" value="P:UDP-glucuronate biosynthetic process"/>
    <property type="evidence" value="ECO:0007669"/>
    <property type="project" value="UniProtKB-UniPathway"/>
</dbReference>
<feature type="binding site" evidence="10">
    <location>
        <position position="86"/>
    </location>
    <ligand>
        <name>NAD(+)</name>
        <dbReference type="ChEBI" id="CHEBI:57540"/>
    </ligand>
</feature>
<proteinExistence type="inferred from homology"/>
<dbReference type="UniPathway" id="UPA00038">
    <property type="reaction ID" value="UER00491"/>
</dbReference>
<feature type="binding site" evidence="9">
    <location>
        <position position="259"/>
    </location>
    <ligand>
        <name>substrate</name>
    </ligand>
</feature>
<evidence type="ECO:0000256" key="1">
    <source>
        <dbReference type="ARBA" id="ARBA00004701"/>
    </source>
</evidence>
<evidence type="ECO:0000256" key="2">
    <source>
        <dbReference type="ARBA" id="ARBA00006601"/>
    </source>
</evidence>
<dbReference type="Gene3D" id="3.40.50.720">
    <property type="entry name" value="NAD(P)-binding Rossmann-like Domain"/>
    <property type="match status" value="2"/>
</dbReference>
<dbReference type="SUPFAM" id="SSF52413">
    <property type="entry name" value="UDP-glucose/GDP-mannose dehydrogenase C-terminal domain"/>
    <property type="match status" value="1"/>
</dbReference>
<feature type="binding site" evidence="10">
    <location>
        <position position="35"/>
    </location>
    <ligand>
        <name>NAD(+)</name>
        <dbReference type="ChEBI" id="CHEBI:57540"/>
    </ligand>
</feature>
<feature type="domain" description="UDP-glucose/GDP-mannose dehydrogenase C-terminal" evidence="11">
    <location>
        <begin position="315"/>
        <end position="416"/>
    </location>
</feature>
<dbReference type="InterPro" id="IPR008927">
    <property type="entry name" value="6-PGluconate_DH-like_C_sf"/>
</dbReference>
<dbReference type="Pfam" id="PF03721">
    <property type="entry name" value="UDPG_MGDP_dh_N"/>
    <property type="match status" value="1"/>
</dbReference>
<dbReference type="EMBL" id="CP011102">
    <property type="protein sequence ID" value="AQY51817.1"/>
    <property type="molecule type" value="Genomic_DNA"/>
</dbReference>
<feature type="binding site" evidence="10">
    <location>
        <position position="265"/>
    </location>
    <ligand>
        <name>NAD(+)</name>
        <dbReference type="ChEBI" id="CHEBI:57540"/>
    </ligand>
</feature>
<dbReference type="InterPro" id="IPR017476">
    <property type="entry name" value="UDP-Glc/GDP-Man"/>
</dbReference>
<dbReference type="NCBIfam" id="TIGR03026">
    <property type="entry name" value="NDP-sugDHase"/>
    <property type="match status" value="1"/>
</dbReference>
<feature type="active site" description="Nucleophile" evidence="8">
    <location>
        <position position="262"/>
    </location>
</feature>
<evidence type="ECO:0000256" key="10">
    <source>
        <dbReference type="PIRSR" id="PIRSR500134-3"/>
    </source>
</evidence>
<feature type="binding site" evidence="9">
    <location>
        <position position="206"/>
    </location>
    <ligand>
        <name>substrate</name>
    </ligand>
</feature>
<dbReference type="Pfam" id="PF00984">
    <property type="entry name" value="UDPG_MGDP_dh"/>
    <property type="match status" value="1"/>
</dbReference>
<dbReference type="KEGG" id="lwi:UE46_12820"/>
<dbReference type="RefSeq" id="WP_036059998.1">
    <property type="nucleotide sequence ID" value="NZ_CP011102.1"/>
</dbReference>
<dbReference type="InterPro" id="IPR036291">
    <property type="entry name" value="NAD(P)-bd_dom_sf"/>
</dbReference>